<geneLocation type="plasmid" evidence="1 2">
    <name>pTTJL1801</name>
</geneLocation>
<evidence type="ECO:0000313" key="2">
    <source>
        <dbReference type="Proteomes" id="UP000007388"/>
    </source>
</evidence>
<sequence length="336" mass="37062">MGEASPEKWTEGGRPGRPPGLLGLAVLKELPRLDADLLRRLGFSRSRVLHQGLKLLRLALGAHLLGADLRWDTGEKLKKSLLEFLQGPGNARRLLATLGKEEREFLGLKGRGSPKGEMVRLVKSLHLNYHPRDLLRRLLKELAPFFASLSPPAGIPWGSTPETWAAATPLVGAFRGVFFLLERSYGLDSADFERAMAASWVFHFLKEPTGTGDPCPCPFGSVHPHLVAKKGGRGTQVLLYRDGAPAGCTCQVARNQPTGKRELYEASRLNDKGPRVPSPVLVKYFPAWYEALDKAWKGGDPEPCPFPEGGYDWDLVAEYRHALWAALSSRPHGRKP</sequence>
<proteinExistence type="predicted"/>
<name>H9ZUI4_THETH</name>
<dbReference type="Proteomes" id="UP000007388">
    <property type="component" value="Plasmid pTTJL1801"/>
</dbReference>
<accession>H9ZUI4</accession>
<reference evidence="1 2" key="1">
    <citation type="journal article" date="2013" name="Genome Announc.">
        <title>Whole Genome Sequencing of Thermus oshimai JL-2 and Thermus thermophilus JL-18, Incomplete Denitrifiers from the United States Great Basin.</title>
        <authorList>
            <person name="Murugapiran S.K."/>
            <person name="Huntemann M."/>
            <person name="Wei C.L."/>
            <person name="Han J."/>
            <person name="Detter J.C."/>
            <person name="Han C.S."/>
            <person name="Erkkila T.H."/>
            <person name="Teshima H."/>
            <person name="Chen A."/>
            <person name="Kyrpides N."/>
            <person name="Mavrommatis K."/>
            <person name="Markowitz V."/>
            <person name="Szeto E."/>
            <person name="Ivanova N."/>
            <person name="Pagani I."/>
            <person name="Lam J."/>
            <person name="McDonald A.I."/>
            <person name="Dodsworth J.A."/>
            <person name="Pati A."/>
            <person name="Goodwin L."/>
            <person name="Peters L."/>
            <person name="Pitluck S."/>
            <person name="Woyke T."/>
            <person name="Hedlund B.P."/>
        </authorList>
    </citation>
    <scope>NUCLEOTIDE SEQUENCE [LARGE SCALE GENOMIC DNA]</scope>
    <source>
        <strain evidence="1 2">JL-18</strain>
        <plasmid evidence="1 2">pTTJL1801</plasmid>
    </source>
</reference>
<dbReference type="KEGG" id="ttl:TtJL18_2156"/>
<dbReference type="RefSeq" id="WP_014630473.1">
    <property type="nucleotide sequence ID" value="NC_017588.1"/>
</dbReference>
<dbReference type="HOGENOM" id="CLU_826203_0_0_0"/>
<gene>
    <name evidence="1" type="ORF">TtJL18_2156</name>
</gene>
<organism evidence="1 2">
    <name type="scientific">Thermus thermophilus JL-18</name>
    <dbReference type="NCBI Taxonomy" id="798128"/>
    <lineage>
        <taxon>Bacteria</taxon>
        <taxon>Thermotogati</taxon>
        <taxon>Deinococcota</taxon>
        <taxon>Deinococci</taxon>
        <taxon>Thermales</taxon>
        <taxon>Thermaceae</taxon>
        <taxon>Thermus</taxon>
    </lineage>
</organism>
<dbReference type="PATRIC" id="fig|798128.4.peg.2092"/>
<protein>
    <submittedName>
        <fullName evidence="1">Uncharacterized protein</fullName>
    </submittedName>
</protein>
<dbReference type="EMBL" id="CP003253">
    <property type="protein sequence ID" value="AFH39994.1"/>
    <property type="molecule type" value="Genomic_DNA"/>
</dbReference>
<evidence type="ECO:0000313" key="1">
    <source>
        <dbReference type="EMBL" id="AFH39994.1"/>
    </source>
</evidence>
<dbReference type="AlphaFoldDB" id="H9ZUI4"/>
<keyword evidence="1" id="KW-0614">Plasmid</keyword>